<dbReference type="RefSeq" id="WP_340345863.1">
    <property type="nucleotide sequence ID" value="NZ_JBBKZT010000015.1"/>
</dbReference>
<evidence type="ECO:0000313" key="6">
    <source>
        <dbReference type="Proteomes" id="UP001385892"/>
    </source>
</evidence>
<evidence type="ECO:0000256" key="3">
    <source>
        <dbReference type="SAM" id="SignalP"/>
    </source>
</evidence>
<name>A0ABU8WUJ6_9BURK</name>
<feature type="domain" description="PilY1 beta-propeller" evidence="4">
    <location>
        <begin position="555"/>
        <end position="884"/>
    </location>
</feature>
<sequence>MKKTHVSASISCTLLVALAMLSSQAAAAPLQFSTAPAGTNYRKPAPNVIVSVDDSESMGSAGMTTLRAALLDTFSQSNVPDGAIRLAWQSMARCYTIPSGGDCDGKNEMRVLDASHRANFEAWVNTLQPVGYTPSHRMLFNAGEYLRMPRGVKSPWASVPGHVQEPMLGCRKAYNLFMTDGGWNTPFGRKDDPIPWDASNPVAAAQIQNADGTPRVLGDGSTPYDTTVAQTQIYRDDLGAGIYTDSYGSHVLPTFSDLAFHYWATDLQPDLENNVPRRIAREGSETFTDGAQTRTITEFWNPRNDPANWQHMTLYTVGFSDAAKWKDVGLVLGDSTWSGDDYNRLMLGTATWPNPLNSDAAIDDKKRKPELWHSALNARGKFVPAPTTESLTHAFKDVLNSIAADTGRALTSLTGSSGSARAASMSFEAGYSADGWQGEVTAYTVAAGTGAVSTAGAWGTAVAAVGNTPAKPVSTATLMDDSSFDPANRLVLSHNGTEAISWAWGNLSNAQKAMLDTGSSGTDGKGIERLAFLRGDRNLEVTNGGPFRNRKSRHGDIVNSMLWVAPGKPTGTYTDATYVAFRSARAARPSMLYVGANDGMLHGFLAADGTEKIAYVPLGLYGKLSQLSSPAYEHQYFVDGSPLSGDIKTGDATWKTYLAGFLGAGGRGFFVLDVTDPAAFATARPGDLVVLDNTGADADPDIGSIFSQPVKGQANPNATQQITQLNDGRWALVTGNGYNSPNERAVLLIQYLDGNKALTKIIAGPAGGNGLGAPRLIDLNGDGKADIAYAGDLQGHLWKFDLTSKTAGEWKIADFDNAPPAVKVPLYTAHDAAGKAQPITAAPVWLPHPDGGLMLVFGTGRNLTNGDRGDASPQTLYGIRDSTAIERTTANEVILSNGNSVTDGRISLVAQSVGAEAGTSNATGNRLWSLSANDVSFAARKGWYLDLPVGGERVVQNLDWFDGRLVDILSTIPNVGGDTMAETCGPTMVNGQSYLTTLNAITGGAPSSQIYGYTASADAVDAPKTASRIESSLRYAVRTDKKVISVCPSGQSCDGRDRLVKISLRPSWRQLR</sequence>
<evidence type="ECO:0000256" key="1">
    <source>
        <dbReference type="ARBA" id="ARBA00022723"/>
    </source>
</evidence>
<proteinExistence type="predicted"/>
<feature type="signal peptide" evidence="3">
    <location>
        <begin position="1"/>
        <end position="27"/>
    </location>
</feature>
<accession>A0ABU8WUJ6</accession>
<evidence type="ECO:0000313" key="5">
    <source>
        <dbReference type="EMBL" id="MEJ8850505.1"/>
    </source>
</evidence>
<organism evidence="5 6">
    <name type="scientific">Variovorax rhizosphaerae</name>
    <dbReference type="NCBI Taxonomy" id="1836200"/>
    <lineage>
        <taxon>Bacteria</taxon>
        <taxon>Pseudomonadati</taxon>
        <taxon>Pseudomonadota</taxon>
        <taxon>Betaproteobacteria</taxon>
        <taxon>Burkholderiales</taxon>
        <taxon>Comamonadaceae</taxon>
        <taxon>Variovorax</taxon>
    </lineage>
</organism>
<dbReference type="EMBL" id="JBBKZT010000015">
    <property type="protein sequence ID" value="MEJ8850505.1"/>
    <property type="molecule type" value="Genomic_DNA"/>
</dbReference>
<comment type="caution">
    <text evidence="5">The sequence shown here is derived from an EMBL/GenBank/DDBJ whole genome shotgun (WGS) entry which is preliminary data.</text>
</comment>
<keyword evidence="1" id="KW-0479">Metal-binding</keyword>
<keyword evidence="6" id="KW-1185">Reference proteome</keyword>
<gene>
    <name evidence="5" type="ORF">WKW82_27970</name>
</gene>
<dbReference type="InterPro" id="IPR008707">
    <property type="entry name" value="B-propeller_PilY1"/>
</dbReference>
<dbReference type="Proteomes" id="UP001385892">
    <property type="component" value="Unassembled WGS sequence"/>
</dbReference>
<evidence type="ECO:0000256" key="2">
    <source>
        <dbReference type="ARBA" id="ARBA00022837"/>
    </source>
</evidence>
<protein>
    <submittedName>
        <fullName evidence="5">PilC/PilY family type IV pilus protein</fullName>
    </submittedName>
</protein>
<feature type="chain" id="PRO_5046749434" evidence="3">
    <location>
        <begin position="28"/>
        <end position="1072"/>
    </location>
</feature>
<dbReference type="Pfam" id="PF05567">
    <property type="entry name" value="T4P_PilY1"/>
    <property type="match status" value="1"/>
</dbReference>
<reference evidence="5 6" key="1">
    <citation type="submission" date="2024-03" db="EMBL/GenBank/DDBJ databases">
        <title>Novel species of the genus Variovorax.</title>
        <authorList>
            <person name="Liu Q."/>
            <person name="Xin Y.-H."/>
        </authorList>
    </citation>
    <scope>NUCLEOTIDE SEQUENCE [LARGE SCALE GENOMIC DNA]</scope>
    <source>
        <strain evidence="5 6">KACC 18900</strain>
    </source>
</reference>
<evidence type="ECO:0000259" key="4">
    <source>
        <dbReference type="Pfam" id="PF05567"/>
    </source>
</evidence>
<keyword evidence="2" id="KW-0106">Calcium</keyword>
<keyword evidence="3" id="KW-0732">Signal</keyword>